<dbReference type="VEuPathDB" id="FungiDB:BDEG_26636"/>
<evidence type="ECO:0000313" key="3">
    <source>
        <dbReference type="EMBL" id="OAJ43264.1"/>
    </source>
</evidence>
<comment type="similarity">
    <text evidence="1">Belongs to the BLOC1S1 family.</text>
</comment>
<dbReference type="EMBL" id="DS022309">
    <property type="protein sequence ID" value="OAJ43264.1"/>
    <property type="molecule type" value="Genomic_DNA"/>
</dbReference>
<organism evidence="3 4">
    <name type="scientific">Batrachochytrium dendrobatidis (strain JEL423)</name>
    <dbReference type="NCBI Taxonomy" id="403673"/>
    <lineage>
        <taxon>Eukaryota</taxon>
        <taxon>Fungi</taxon>
        <taxon>Fungi incertae sedis</taxon>
        <taxon>Chytridiomycota</taxon>
        <taxon>Chytridiomycota incertae sedis</taxon>
        <taxon>Chytridiomycetes</taxon>
        <taxon>Rhizophydiales</taxon>
        <taxon>Rhizophydiales incertae sedis</taxon>
        <taxon>Batrachochytrium</taxon>
    </lineage>
</organism>
<gene>
    <name evidence="3" type="ORF">BDEG_26636</name>
</gene>
<proteinExistence type="inferred from homology"/>
<dbReference type="InterPro" id="IPR009395">
    <property type="entry name" value="BLOC1S1"/>
</dbReference>
<sequence>MLAQKLKQHQQQHIQSSDWVGNSTADPSVSHLIITPPQANLTVIHASGSTSTPSQQHIKAIVETLSDKNNTMVSTAFNNEKGIEHDSKLLQTQLATYQKQTKQWLSLVDQLNSSLKVQSGLIFYQCFNQVSYHADDCILK</sequence>
<dbReference type="Proteomes" id="UP000077115">
    <property type="component" value="Unassembled WGS sequence"/>
</dbReference>
<evidence type="ECO:0000313" key="4">
    <source>
        <dbReference type="Proteomes" id="UP000077115"/>
    </source>
</evidence>
<dbReference type="Pfam" id="PF06320">
    <property type="entry name" value="GCN5L1"/>
    <property type="match status" value="1"/>
</dbReference>
<reference evidence="3 4" key="2">
    <citation type="submission" date="2016-05" db="EMBL/GenBank/DDBJ databases">
        <title>Lineage-specific infection strategies underlie the spectrum of fungal disease in amphibians.</title>
        <authorList>
            <person name="Cuomo C.A."/>
            <person name="Farrer R.A."/>
            <person name="James T."/>
            <person name="Longcore J."/>
            <person name="Birren B."/>
        </authorList>
    </citation>
    <scope>NUCLEOTIDE SEQUENCE [LARGE SCALE GENOMIC DNA]</scope>
    <source>
        <strain evidence="3 4">JEL423</strain>
    </source>
</reference>
<dbReference type="PANTHER" id="PTHR13073">
    <property type="entry name" value="BLOC-1 COMPLEX SUBUNIT 1"/>
    <property type="match status" value="1"/>
</dbReference>
<dbReference type="GO" id="GO:0031083">
    <property type="term" value="C:BLOC-1 complex"/>
    <property type="evidence" value="ECO:0007669"/>
    <property type="project" value="InterPro"/>
</dbReference>
<dbReference type="eggNOG" id="KOG3390">
    <property type="taxonomic scope" value="Eukaryota"/>
</dbReference>
<dbReference type="GO" id="GO:0016197">
    <property type="term" value="P:endosomal transport"/>
    <property type="evidence" value="ECO:0007669"/>
    <property type="project" value="TreeGrafter"/>
</dbReference>
<name>A0A177WUF1_BATDL</name>
<dbReference type="STRING" id="403673.A0A177WUF1"/>
<dbReference type="PANTHER" id="PTHR13073:SF0">
    <property type="entry name" value="BIOGENESIS OF LYSOSOME-RELATED ORGANELLES COMPLEX 1 SUBUNIT 1"/>
    <property type="match status" value="1"/>
</dbReference>
<dbReference type="OrthoDB" id="20018at2759"/>
<dbReference type="AlphaFoldDB" id="A0A177WUF1"/>
<evidence type="ECO:0000256" key="2">
    <source>
        <dbReference type="ARBA" id="ARBA00019577"/>
    </source>
</evidence>
<evidence type="ECO:0000256" key="1">
    <source>
        <dbReference type="ARBA" id="ARBA00007133"/>
    </source>
</evidence>
<accession>A0A177WUF1</accession>
<protein>
    <recommendedName>
        <fullName evidence="2">Biogenesis of lysosome-related organelles complex 1 subunit 1</fullName>
    </recommendedName>
</protein>
<reference evidence="3 4" key="1">
    <citation type="submission" date="2006-10" db="EMBL/GenBank/DDBJ databases">
        <title>The Genome Sequence of Batrachochytrium dendrobatidis JEL423.</title>
        <authorList>
            <consortium name="The Broad Institute Genome Sequencing Platform"/>
            <person name="Birren B."/>
            <person name="Lander E."/>
            <person name="Galagan J."/>
            <person name="Cuomo C."/>
            <person name="Devon K."/>
            <person name="Jaffe D."/>
            <person name="Butler J."/>
            <person name="Alvarez P."/>
            <person name="Gnerre S."/>
            <person name="Grabherr M."/>
            <person name="Kleber M."/>
            <person name="Mauceli E."/>
            <person name="Brockman W."/>
            <person name="Young S."/>
            <person name="LaButti K."/>
            <person name="Sykes S."/>
            <person name="DeCaprio D."/>
            <person name="Crawford M."/>
            <person name="Koehrsen M."/>
            <person name="Engels R."/>
            <person name="Montgomery P."/>
            <person name="Pearson M."/>
            <person name="Howarth C."/>
            <person name="Larson L."/>
            <person name="White J."/>
            <person name="O'Leary S."/>
            <person name="Kodira C."/>
            <person name="Zeng Q."/>
            <person name="Yandava C."/>
            <person name="Alvarado L."/>
            <person name="Longcore J."/>
            <person name="James T."/>
        </authorList>
    </citation>
    <scope>NUCLEOTIDE SEQUENCE [LARGE SCALE GENOMIC DNA]</scope>
    <source>
        <strain evidence="3 4">JEL423</strain>
    </source>
</reference>